<organism evidence="2">
    <name type="scientific">uncultured bacterium</name>
    <name type="common">gcode 4</name>
    <dbReference type="NCBI Taxonomy" id="1234023"/>
    <lineage>
        <taxon>Bacteria</taxon>
        <taxon>environmental samples</taxon>
    </lineage>
</organism>
<dbReference type="PROSITE" id="PS51257">
    <property type="entry name" value="PROKAR_LIPOPROTEIN"/>
    <property type="match status" value="1"/>
</dbReference>
<dbReference type="SMART" id="SM00028">
    <property type="entry name" value="TPR"/>
    <property type="match status" value="4"/>
</dbReference>
<keyword evidence="1" id="KW-0802">TPR repeat</keyword>
<proteinExistence type="predicted"/>
<dbReference type="PROSITE" id="PS50005">
    <property type="entry name" value="TPR"/>
    <property type="match status" value="2"/>
</dbReference>
<dbReference type="EMBL" id="AMFJ01021637">
    <property type="protein sequence ID" value="EKD66323.1"/>
    <property type="molecule type" value="Genomic_DNA"/>
</dbReference>
<evidence type="ECO:0000256" key="1">
    <source>
        <dbReference type="PROSITE-ProRule" id="PRU00339"/>
    </source>
</evidence>
<feature type="repeat" description="TPR" evidence="1">
    <location>
        <begin position="373"/>
        <end position="406"/>
    </location>
</feature>
<gene>
    <name evidence="2" type="ORF">ACD_49C00051G0022</name>
</gene>
<sequence length="469" mass="56419">MKKLLIITFSIFLLISCGKSDTGNNWEGTKQEEVAVSMTKEEKVAQLKNRLNFRSFITKWDFYSIKNMKEVALKYYLSVYSKLKKDILLEKKIAETYFDLKNFPKSYEYYKKIPKMEVDETSKWKMALALTYMTGEIDKKSELNNIELTSDNKTYYSIVSDCYGGIKVCIGAIKSYTWTYEKTNKLKNLLYNFEQTWNADSNYKYALLAGAYIENKDYLIWARIWEEILRKRPDYKSILKLTGYAYYELGDYKKANDYLQKYYNFDPKDVKTTYLLWVINFYLENYISSNLYFNAAILNWYTPKVELERRLAYNYYIIGDKRNMFKVFRYLLDEKWVDEDDYSVAIFTAIEDKESSKSMLWANKWIIKFPNSSNMYAFRWWIYRVRNELENALQDLEKSLSLNPSNPVALYNKWMIFEERQNYLLAKKYFLDTIENDKNWTFWNQADIELKNIEKIEKQTLTWSTLDNN</sequence>
<dbReference type="InterPro" id="IPR019734">
    <property type="entry name" value="TPR_rpt"/>
</dbReference>
<feature type="repeat" description="TPR" evidence="1">
    <location>
        <begin position="236"/>
        <end position="269"/>
    </location>
</feature>
<accession>K2BBZ9</accession>
<dbReference type="InterPro" id="IPR011990">
    <property type="entry name" value="TPR-like_helical_dom_sf"/>
</dbReference>
<protein>
    <submittedName>
        <fullName evidence="2">Uncharacterized protein</fullName>
    </submittedName>
</protein>
<dbReference type="AlphaFoldDB" id="K2BBZ9"/>
<dbReference type="Gene3D" id="1.25.40.10">
    <property type="entry name" value="Tetratricopeptide repeat domain"/>
    <property type="match status" value="2"/>
</dbReference>
<reference evidence="2" key="1">
    <citation type="journal article" date="2012" name="Science">
        <title>Fermentation, hydrogen, and sulfur metabolism in multiple uncultivated bacterial phyla.</title>
        <authorList>
            <person name="Wrighton K.C."/>
            <person name="Thomas B.C."/>
            <person name="Sharon I."/>
            <person name="Miller C.S."/>
            <person name="Castelle C.J."/>
            <person name="VerBerkmoes N.C."/>
            <person name="Wilkins M.J."/>
            <person name="Hettich R.L."/>
            <person name="Lipton M.S."/>
            <person name="Williams K.H."/>
            <person name="Long P.E."/>
            <person name="Banfield J.F."/>
        </authorList>
    </citation>
    <scope>NUCLEOTIDE SEQUENCE [LARGE SCALE GENOMIC DNA]</scope>
</reference>
<comment type="caution">
    <text evidence="2">The sequence shown here is derived from an EMBL/GenBank/DDBJ whole genome shotgun (WGS) entry which is preliminary data.</text>
</comment>
<dbReference type="SUPFAM" id="SSF48452">
    <property type="entry name" value="TPR-like"/>
    <property type="match status" value="1"/>
</dbReference>
<name>K2BBZ9_9BACT</name>
<evidence type="ECO:0000313" key="2">
    <source>
        <dbReference type="EMBL" id="EKD66323.1"/>
    </source>
</evidence>